<proteinExistence type="predicted"/>
<evidence type="ECO:0000313" key="7">
    <source>
        <dbReference type="EMBL" id="UTC99590.1"/>
    </source>
</evidence>
<dbReference type="PANTHER" id="PTHR43409">
    <property type="entry name" value="ANAEROBIC MAGNESIUM-PROTOPORPHYRIN IX MONOMETHYL ESTER CYCLASE-RELATED"/>
    <property type="match status" value="1"/>
</dbReference>
<gene>
    <name evidence="7" type="ORF">E4N86_02260</name>
</gene>
<dbReference type="SFLD" id="SFLDG01082">
    <property type="entry name" value="B12-binding_domain_containing"/>
    <property type="match status" value="1"/>
</dbReference>
<dbReference type="InterPro" id="IPR058240">
    <property type="entry name" value="rSAM_sf"/>
</dbReference>
<keyword evidence="2" id="KW-0949">S-adenosyl-L-methionine</keyword>
<sequence>MLKIPRADILVLTPYRKSFYTSTLSCLIPPLTQGVDSVPLRLAAVIEKKYSVAFFPASQLFGNCVNDDFAMKEFNEFFKYLKAKVLIISTDYHISNRSTAYLYSSLLFAQEAKKFNPYVKIIGCGKHAIVSTVDYFNTNNVFDVVIRTEAEDIILLVLDKLLNNGVLDNIPNISYLKNGEIIFTETNFELPDISKLPPPAFALLKPYKTIMLKKERPFSYKVPITLRTSYGCPYECPFCAGLKTWNKYRVRGINGIEADIAAFKKIASFSEISFIDDEMFSFDKTHVRNVATVFQQNKIFIKGLLTHTAFFNDDIAFEISKFSNSILFGAESFINFSLDKIQKKQKYKDIVHALDVAKKYELKTRLECIVGLPDDTVNIMYKNIRRAMNLILMKKVDSISTYILCPHPGTEYEKNASQYGIKIAHRRYEEYHESGGFPAYSTNKLNRQEIYGYYLLMTNAIRIAYSIRDFVFPALNFNKYAGDFSEFKKLIYNMGRCTDE</sequence>
<dbReference type="PROSITE" id="PS51918">
    <property type="entry name" value="RADICAL_SAM"/>
    <property type="match status" value="1"/>
</dbReference>
<feature type="domain" description="Radical SAM core" evidence="6">
    <location>
        <begin position="218"/>
        <end position="438"/>
    </location>
</feature>
<keyword evidence="3" id="KW-0479">Metal-binding</keyword>
<dbReference type="EMBL" id="CP051635">
    <property type="protein sequence ID" value="UTC99590.1"/>
    <property type="molecule type" value="Genomic_DNA"/>
</dbReference>
<organism evidence="7 8">
    <name type="scientific">Treponema denticola</name>
    <dbReference type="NCBI Taxonomy" id="158"/>
    <lineage>
        <taxon>Bacteria</taxon>
        <taxon>Pseudomonadati</taxon>
        <taxon>Spirochaetota</taxon>
        <taxon>Spirochaetia</taxon>
        <taxon>Spirochaetales</taxon>
        <taxon>Treponemataceae</taxon>
        <taxon>Treponema</taxon>
    </lineage>
</organism>
<dbReference type="SMART" id="SM00729">
    <property type="entry name" value="Elp3"/>
    <property type="match status" value="1"/>
</dbReference>
<keyword evidence="5" id="KW-0411">Iron-sulfur</keyword>
<evidence type="ECO:0000256" key="2">
    <source>
        <dbReference type="ARBA" id="ARBA00022691"/>
    </source>
</evidence>
<evidence type="ECO:0000256" key="1">
    <source>
        <dbReference type="ARBA" id="ARBA00001966"/>
    </source>
</evidence>
<dbReference type="SFLD" id="SFLDS00029">
    <property type="entry name" value="Radical_SAM"/>
    <property type="match status" value="1"/>
</dbReference>
<dbReference type="InterPro" id="IPR006638">
    <property type="entry name" value="Elp3/MiaA/NifB-like_rSAM"/>
</dbReference>
<dbReference type="InterPro" id="IPR007197">
    <property type="entry name" value="rSAM"/>
</dbReference>
<protein>
    <recommendedName>
        <fullName evidence="6">Radical SAM core domain-containing protein</fullName>
    </recommendedName>
</protein>
<keyword evidence="4" id="KW-0408">Iron</keyword>
<reference evidence="7" key="1">
    <citation type="submission" date="2020-04" db="EMBL/GenBank/DDBJ databases">
        <title>Comparative genomics of oral phylogroup-2 Treponema strains.</title>
        <authorList>
            <person name="Zeng H."/>
            <person name="Chan Y.K."/>
            <person name="Watt R.M."/>
        </authorList>
    </citation>
    <scope>NUCLEOTIDE SEQUENCE</scope>
    <source>
        <strain evidence="7">OMZ 905</strain>
    </source>
</reference>
<dbReference type="InterPro" id="IPR023404">
    <property type="entry name" value="rSAM_horseshoe"/>
</dbReference>
<comment type="cofactor">
    <cofactor evidence="1">
        <name>[4Fe-4S] cluster</name>
        <dbReference type="ChEBI" id="CHEBI:49883"/>
    </cofactor>
</comment>
<dbReference type="GO" id="GO:0046872">
    <property type="term" value="F:metal ion binding"/>
    <property type="evidence" value="ECO:0007669"/>
    <property type="project" value="UniProtKB-KW"/>
</dbReference>
<dbReference type="GO" id="GO:0051536">
    <property type="term" value="F:iron-sulfur cluster binding"/>
    <property type="evidence" value="ECO:0007669"/>
    <property type="project" value="UniProtKB-KW"/>
</dbReference>
<dbReference type="GO" id="GO:0003824">
    <property type="term" value="F:catalytic activity"/>
    <property type="evidence" value="ECO:0007669"/>
    <property type="project" value="InterPro"/>
</dbReference>
<dbReference type="RefSeq" id="WP_253716581.1">
    <property type="nucleotide sequence ID" value="NZ_CP051522.1"/>
</dbReference>
<evidence type="ECO:0000256" key="5">
    <source>
        <dbReference type="ARBA" id="ARBA00023014"/>
    </source>
</evidence>
<name>A0A9Q9BBX5_TREDN</name>
<dbReference type="Gene3D" id="3.80.30.20">
    <property type="entry name" value="tm_1862 like domain"/>
    <property type="match status" value="1"/>
</dbReference>
<accession>A0A9Q9BBX5</accession>
<dbReference type="InterPro" id="IPR051198">
    <property type="entry name" value="BchE-like"/>
</dbReference>
<evidence type="ECO:0000259" key="6">
    <source>
        <dbReference type="PROSITE" id="PS51918"/>
    </source>
</evidence>
<dbReference type="AlphaFoldDB" id="A0A9Q9BBX5"/>
<evidence type="ECO:0000256" key="3">
    <source>
        <dbReference type="ARBA" id="ARBA00022723"/>
    </source>
</evidence>
<evidence type="ECO:0000256" key="4">
    <source>
        <dbReference type="ARBA" id="ARBA00023004"/>
    </source>
</evidence>
<dbReference type="Proteomes" id="UP001056981">
    <property type="component" value="Chromosome"/>
</dbReference>
<evidence type="ECO:0000313" key="8">
    <source>
        <dbReference type="Proteomes" id="UP001056981"/>
    </source>
</evidence>
<dbReference type="SUPFAM" id="SSF102114">
    <property type="entry name" value="Radical SAM enzymes"/>
    <property type="match status" value="1"/>
</dbReference>